<sequence>MTIQTLSLASGALALDLAPQLGGAIVRFQHGEAALFRPLDPSGPQEARLTSCYPLVPFSNRIKEGRFRYGGVSYQAGPTAAGQPHAIHGDGVRRPWDVVAAGPKAATSSISIMGPKAGPSLTALYSISS</sequence>
<dbReference type="GO" id="GO:0030246">
    <property type="term" value="F:carbohydrate binding"/>
    <property type="evidence" value="ECO:0007669"/>
    <property type="project" value="InterPro"/>
</dbReference>
<dbReference type="InterPro" id="IPR014718">
    <property type="entry name" value="GH-type_carb-bd"/>
</dbReference>
<dbReference type="Gene3D" id="2.70.98.10">
    <property type="match status" value="1"/>
</dbReference>
<dbReference type="AlphaFoldDB" id="A0A0F3IRC9"/>
<dbReference type="SUPFAM" id="SSF74650">
    <property type="entry name" value="Galactose mutarotase-like"/>
    <property type="match status" value="1"/>
</dbReference>
<evidence type="ECO:0000313" key="2">
    <source>
        <dbReference type="Proteomes" id="UP000033774"/>
    </source>
</evidence>
<dbReference type="Pfam" id="PF01263">
    <property type="entry name" value="Aldose_epim"/>
    <property type="match status" value="1"/>
</dbReference>
<evidence type="ECO:0008006" key="3">
    <source>
        <dbReference type="Google" id="ProtNLM"/>
    </source>
</evidence>
<dbReference type="EMBL" id="LAJY01000361">
    <property type="protein sequence ID" value="KJV09093.1"/>
    <property type="molecule type" value="Genomic_DNA"/>
</dbReference>
<gene>
    <name evidence="1" type="ORF">VZ95_13625</name>
</gene>
<dbReference type="InterPro" id="IPR008183">
    <property type="entry name" value="Aldose_1/G6P_1-epimerase"/>
</dbReference>
<dbReference type="GO" id="GO:0016853">
    <property type="term" value="F:isomerase activity"/>
    <property type="evidence" value="ECO:0007669"/>
    <property type="project" value="InterPro"/>
</dbReference>
<comment type="caution">
    <text evidence="1">The sequence shown here is derived from an EMBL/GenBank/DDBJ whole genome shotgun (WGS) entry which is preliminary data.</text>
</comment>
<accession>A0A0F3IRC9</accession>
<dbReference type="InterPro" id="IPR011013">
    <property type="entry name" value="Gal_mutarotase_sf_dom"/>
</dbReference>
<keyword evidence="2" id="KW-1185">Reference proteome</keyword>
<dbReference type="RefSeq" id="WP_045776336.1">
    <property type="nucleotide sequence ID" value="NZ_LAJY01000361.1"/>
</dbReference>
<name>A0A0F3IRC9_9PROT</name>
<proteinExistence type="predicted"/>
<protein>
    <recommendedName>
        <fullName evidence="3">Aldose epimerase</fullName>
    </recommendedName>
</protein>
<organism evidence="1 2">
    <name type="scientific">Elstera litoralis</name>
    <dbReference type="NCBI Taxonomy" id="552518"/>
    <lineage>
        <taxon>Bacteria</taxon>
        <taxon>Pseudomonadati</taxon>
        <taxon>Pseudomonadota</taxon>
        <taxon>Alphaproteobacteria</taxon>
        <taxon>Rhodospirillales</taxon>
        <taxon>Rhodospirillaceae</taxon>
        <taxon>Elstera</taxon>
    </lineage>
</organism>
<dbReference type="GO" id="GO:0005975">
    <property type="term" value="P:carbohydrate metabolic process"/>
    <property type="evidence" value="ECO:0007669"/>
    <property type="project" value="InterPro"/>
</dbReference>
<evidence type="ECO:0000313" key="1">
    <source>
        <dbReference type="EMBL" id="KJV09093.1"/>
    </source>
</evidence>
<reference evidence="1 2" key="1">
    <citation type="submission" date="2015-03" db="EMBL/GenBank/DDBJ databases">
        <title>Draft genome sequence of Elstera litoralis.</title>
        <authorList>
            <person name="Rahalkar M.C."/>
            <person name="Dhakephalkar P.K."/>
            <person name="Pore S.D."/>
            <person name="Arora P."/>
            <person name="Kapse N.G."/>
            <person name="Pandit P.S."/>
        </authorList>
    </citation>
    <scope>NUCLEOTIDE SEQUENCE [LARGE SCALE GENOMIC DNA]</scope>
    <source>
        <strain evidence="1 2">Dia-1</strain>
    </source>
</reference>
<dbReference type="Proteomes" id="UP000033774">
    <property type="component" value="Unassembled WGS sequence"/>
</dbReference>